<accession>A0A4Y2NDD5</accession>
<dbReference type="AlphaFoldDB" id="A0A4Y2NDD5"/>
<sequence length="130" mass="15047">MEIDISAILEKLRNDMIASPTLARIHLTRRQDIKNTQRNFGLSVEKHRDDATSVRLMIEEMTMLDADNHLLGFKFQESVPPEYENFLEKDFIIVLQNHLQKEMLEKFGNNVVCSDSTHGTNVSNFKLITI</sequence>
<comment type="caution">
    <text evidence="1">The sequence shown here is derived from an EMBL/GenBank/DDBJ whole genome shotgun (WGS) entry which is preliminary data.</text>
</comment>
<gene>
    <name evidence="1" type="ORF">AVEN_201566_1</name>
</gene>
<evidence type="ECO:0000313" key="1">
    <source>
        <dbReference type="EMBL" id="GBN35826.1"/>
    </source>
</evidence>
<dbReference type="OrthoDB" id="6461852at2759"/>
<proteinExistence type="predicted"/>
<dbReference type="EMBL" id="BGPR01008752">
    <property type="protein sequence ID" value="GBN35826.1"/>
    <property type="molecule type" value="Genomic_DNA"/>
</dbReference>
<name>A0A4Y2NDD5_ARAVE</name>
<organism evidence="1 2">
    <name type="scientific">Araneus ventricosus</name>
    <name type="common">Orbweaver spider</name>
    <name type="synonym">Epeira ventricosa</name>
    <dbReference type="NCBI Taxonomy" id="182803"/>
    <lineage>
        <taxon>Eukaryota</taxon>
        <taxon>Metazoa</taxon>
        <taxon>Ecdysozoa</taxon>
        <taxon>Arthropoda</taxon>
        <taxon>Chelicerata</taxon>
        <taxon>Arachnida</taxon>
        <taxon>Araneae</taxon>
        <taxon>Araneomorphae</taxon>
        <taxon>Entelegynae</taxon>
        <taxon>Araneoidea</taxon>
        <taxon>Araneidae</taxon>
        <taxon>Araneus</taxon>
    </lineage>
</organism>
<reference evidence="1 2" key="1">
    <citation type="journal article" date="2019" name="Sci. Rep.">
        <title>Orb-weaving spider Araneus ventricosus genome elucidates the spidroin gene catalogue.</title>
        <authorList>
            <person name="Kono N."/>
            <person name="Nakamura H."/>
            <person name="Ohtoshi R."/>
            <person name="Moran D.A.P."/>
            <person name="Shinohara A."/>
            <person name="Yoshida Y."/>
            <person name="Fujiwara M."/>
            <person name="Mori M."/>
            <person name="Tomita M."/>
            <person name="Arakawa K."/>
        </authorList>
    </citation>
    <scope>NUCLEOTIDE SEQUENCE [LARGE SCALE GENOMIC DNA]</scope>
</reference>
<keyword evidence="2" id="KW-1185">Reference proteome</keyword>
<protein>
    <submittedName>
        <fullName evidence="1">Uncharacterized protein</fullName>
    </submittedName>
</protein>
<dbReference type="Proteomes" id="UP000499080">
    <property type="component" value="Unassembled WGS sequence"/>
</dbReference>
<evidence type="ECO:0000313" key="2">
    <source>
        <dbReference type="Proteomes" id="UP000499080"/>
    </source>
</evidence>